<dbReference type="Proteomes" id="UP000000528">
    <property type="component" value="Chromosome"/>
</dbReference>
<reference evidence="1 2" key="1">
    <citation type="journal article" date="2001" name="Nucleic Acids Res.">
        <title>The complete genome sequence of the murine respiratory pathogen Mycoplasma pulmonis.</title>
        <authorList>
            <person name="Chambaud I."/>
            <person name="Heilig R."/>
            <person name="Ferris S."/>
            <person name="Barbe V."/>
            <person name="Samson D."/>
            <person name="Galisson F."/>
            <person name="Moszer I."/>
            <person name="Dybvig K."/>
            <person name="Wroblewski H."/>
            <person name="Viari A."/>
            <person name="Rocha E.P.C."/>
            <person name="Blanchard A."/>
        </authorList>
    </citation>
    <scope>NUCLEOTIDE SEQUENCE [LARGE SCALE GENOMIC DNA]</scope>
    <source>
        <strain evidence="1 2">UAB CTIP</strain>
    </source>
</reference>
<name>Q98R62_MYCPU</name>
<accession>Q98R62</accession>
<dbReference type="PIR" id="D90530">
    <property type="entry name" value="D90530"/>
</dbReference>
<dbReference type="KEGG" id="mpu:MYPU_1480"/>
<proteinExistence type="predicted"/>
<dbReference type="RefSeq" id="WP_010924952.1">
    <property type="nucleotide sequence ID" value="NC_002771.1"/>
</dbReference>
<gene>
    <name evidence="1" type="ordered locus">MYPU_1480</name>
</gene>
<dbReference type="HOGENOM" id="CLU_849456_0_0_14"/>
<dbReference type="STRING" id="272635.gene:17576732"/>
<dbReference type="EMBL" id="AL445563">
    <property type="protein sequence ID" value="CAC13321.1"/>
    <property type="molecule type" value="Genomic_DNA"/>
</dbReference>
<dbReference type="eggNOG" id="ENOG5031ZJG">
    <property type="taxonomic scope" value="Bacteria"/>
</dbReference>
<evidence type="ECO:0000313" key="2">
    <source>
        <dbReference type="Proteomes" id="UP000000528"/>
    </source>
</evidence>
<dbReference type="BioCyc" id="MPUL272635:G1GT6-149-MONOMER"/>
<sequence length="327" mass="36543">MKVKNKVFIGILVGVLPVSIISSVVAYKIINDNKKTSIEKNELFTESEEKGIQESLKNESIENLDKVINETFEKSLKFNYNIDPNKNNELSNEAKEFVLKTAKEFVRDYREGHRNIDDVFKMAENAGYSKIKLELKAKIDQIKKIRENISENNSNNNDNNKTQKIKKNLELLHKPWRGTYRDIANSIKKSAITSTAVAGVGWALAAGYWAGAAFFGLTVPSAIAATTQATILSAEAVAYWAAYGIITNHESFNLSIVDQIIVAEHVYSHYSFIKNVKTTLYGLNIAIKAVRFTLLGTVFAAPQGLTVVHIWDIISSMASTVEEIFEL</sequence>
<keyword evidence="2" id="KW-1185">Reference proteome</keyword>
<evidence type="ECO:0000313" key="1">
    <source>
        <dbReference type="EMBL" id="CAC13321.1"/>
    </source>
</evidence>
<protein>
    <submittedName>
        <fullName evidence="1">Uncharacterized protein</fullName>
    </submittedName>
</protein>
<organism evidence="2">
    <name type="scientific">Mycoplasmopsis pulmonis (strain UAB CTIP)</name>
    <name type="common">Mycoplasma pulmonis</name>
    <dbReference type="NCBI Taxonomy" id="272635"/>
    <lineage>
        <taxon>Bacteria</taxon>
        <taxon>Bacillati</taxon>
        <taxon>Mycoplasmatota</taxon>
        <taxon>Mycoplasmoidales</taxon>
        <taxon>Metamycoplasmataceae</taxon>
        <taxon>Mycoplasmopsis</taxon>
    </lineage>
</organism>
<dbReference type="AlphaFoldDB" id="Q98R62"/>